<protein>
    <recommendedName>
        <fullName evidence="9">Thiamine-phosphate synthase</fullName>
        <shortName evidence="9">TP synthase</shortName>
        <shortName evidence="9">TPS</shortName>
        <ecNumber evidence="9">2.5.1.3</ecNumber>
    </recommendedName>
    <alternativeName>
        <fullName evidence="9">Thiamine-phosphate pyrophosphorylase</fullName>
        <shortName evidence="9">TMP pyrophosphorylase</shortName>
        <shortName evidence="9">TMP-PPase</shortName>
    </alternativeName>
</protein>
<dbReference type="NCBIfam" id="TIGR00693">
    <property type="entry name" value="thiE"/>
    <property type="match status" value="1"/>
</dbReference>
<dbReference type="GO" id="GO:0009229">
    <property type="term" value="P:thiamine diphosphate biosynthetic process"/>
    <property type="evidence" value="ECO:0007669"/>
    <property type="project" value="UniProtKB-UniRule"/>
</dbReference>
<evidence type="ECO:0000256" key="1">
    <source>
        <dbReference type="ARBA" id="ARBA00005165"/>
    </source>
</evidence>
<comment type="pathway">
    <text evidence="1 9 11">Cofactor biosynthesis; thiamine diphosphate biosynthesis; thiamine phosphate from 4-amino-2-methyl-5-diphosphomethylpyrimidine and 4-methyl-5-(2-phosphoethyl)-thiazole: step 1/1.</text>
</comment>
<comment type="similarity">
    <text evidence="9 10">Belongs to the thiamine-phosphate synthase family.</text>
</comment>
<feature type="binding site" evidence="9">
    <location>
        <position position="168"/>
    </location>
    <ligand>
        <name>2-[(2R,5Z)-2-carboxy-4-methylthiazol-5(2H)-ylidene]ethyl phosphate</name>
        <dbReference type="ChEBI" id="CHEBI:62899"/>
    </ligand>
</feature>
<evidence type="ECO:0000259" key="12">
    <source>
        <dbReference type="Pfam" id="PF02581"/>
    </source>
</evidence>
<feature type="binding site" evidence="9">
    <location>
        <begin position="38"/>
        <end position="42"/>
    </location>
    <ligand>
        <name>4-amino-2-methyl-5-(diphosphooxymethyl)pyrimidine</name>
        <dbReference type="ChEBI" id="CHEBI:57841"/>
    </ligand>
</feature>
<comment type="catalytic activity">
    <reaction evidence="6 9 10">
        <text>4-methyl-5-(2-phosphooxyethyl)-thiazole + 4-amino-2-methyl-5-(diphosphooxymethyl)pyrimidine + H(+) = thiamine phosphate + diphosphate</text>
        <dbReference type="Rhea" id="RHEA:22328"/>
        <dbReference type="ChEBI" id="CHEBI:15378"/>
        <dbReference type="ChEBI" id="CHEBI:33019"/>
        <dbReference type="ChEBI" id="CHEBI:37575"/>
        <dbReference type="ChEBI" id="CHEBI:57841"/>
        <dbReference type="ChEBI" id="CHEBI:58296"/>
        <dbReference type="EC" id="2.5.1.3"/>
    </reaction>
</comment>
<dbReference type="InterPro" id="IPR013785">
    <property type="entry name" value="Aldolase_TIM"/>
</dbReference>
<dbReference type="GeneID" id="79316274"/>
<name>A0ABD6A9J4_9EURY</name>
<feature type="binding site" evidence="9">
    <location>
        <position position="138"/>
    </location>
    <ligand>
        <name>4-amino-2-methyl-5-(diphosphooxymethyl)pyrimidine</name>
        <dbReference type="ChEBI" id="CHEBI:57841"/>
    </ligand>
</feature>
<keyword evidence="2 9" id="KW-0808">Transferase</keyword>
<keyword evidence="3 9" id="KW-0479">Metal-binding</keyword>
<feature type="binding site" evidence="9">
    <location>
        <position position="70"/>
    </location>
    <ligand>
        <name>4-amino-2-methyl-5-(diphosphooxymethyl)pyrimidine</name>
        <dbReference type="ChEBI" id="CHEBI:57841"/>
    </ligand>
</feature>
<keyword evidence="5 9" id="KW-0784">Thiamine biosynthesis</keyword>
<evidence type="ECO:0000256" key="3">
    <source>
        <dbReference type="ARBA" id="ARBA00022723"/>
    </source>
</evidence>
<evidence type="ECO:0000256" key="11">
    <source>
        <dbReference type="RuleBase" id="RU004253"/>
    </source>
</evidence>
<reference evidence="13 14" key="1">
    <citation type="journal article" date="2019" name="Int. J. Syst. Evol. Microbiol.">
        <title>The Global Catalogue of Microorganisms (GCM) 10K type strain sequencing project: providing services to taxonomists for standard genome sequencing and annotation.</title>
        <authorList>
            <consortium name="The Broad Institute Genomics Platform"/>
            <consortium name="The Broad Institute Genome Sequencing Center for Infectious Disease"/>
            <person name="Wu L."/>
            <person name="Ma J."/>
        </authorList>
    </citation>
    <scope>NUCLEOTIDE SEQUENCE [LARGE SCALE GENOMIC DNA]</scope>
    <source>
        <strain evidence="13 14">PSR21</strain>
    </source>
</reference>
<dbReference type="SUPFAM" id="SSF51391">
    <property type="entry name" value="Thiamin phosphate synthase"/>
    <property type="match status" value="1"/>
</dbReference>
<dbReference type="EMBL" id="JBHTBF010000002">
    <property type="protein sequence ID" value="MFC7317072.1"/>
    <property type="molecule type" value="Genomic_DNA"/>
</dbReference>
<comment type="caution">
    <text evidence="13">The sequence shown here is derived from an EMBL/GenBank/DDBJ whole genome shotgun (WGS) entry which is preliminary data.</text>
</comment>
<evidence type="ECO:0000256" key="9">
    <source>
        <dbReference type="HAMAP-Rule" id="MF_00097"/>
    </source>
</evidence>
<evidence type="ECO:0000256" key="8">
    <source>
        <dbReference type="ARBA" id="ARBA00047883"/>
    </source>
</evidence>
<evidence type="ECO:0000313" key="13">
    <source>
        <dbReference type="EMBL" id="MFC7317072.1"/>
    </source>
</evidence>
<accession>A0ABD6A9J4</accession>
<dbReference type="InterPro" id="IPR036206">
    <property type="entry name" value="ThiamineP_synth_sf"/>
</dbReference>
<evidence type="ECO:0000256" key="6">
    <source>
        <dbReference type="ARBA" id="ARBA00047334"/>
    </source>
</evidence>
<comment type="catalytic activity">
    <reaction evidence="8 9 10">
        <text>2-[(2R,5Z)-2-carboxy-4-methylthiazol-5(2H)-ylidene]ethyl phosphate + 4-amino-2-methyl-5-(diphosphooxymethyl)pyrimidine + 2 H(+) = thiamine phosphate + CO2 + diphosphate</text>
        <dbReference type="Rhea" id="RHEA:47844"/>
        <dbReference type="ChEBI" id="CHEBI:15378"/>
        <dbReference type="ChEBI" id="CHEBI:16526"/>
        <dbReference type="ChEBI" id="CHEBI:33019"/>
        <dbReference type="ChEBI" id="CHEBI:37575"/>
        <dbReference type="ChEBI" id="CHEBI:57841"/>
        <dbReference type="ChEBI" id="CHEBI:62899"/>
        <dbReference type="EC" id="2.5.1.3"/>
    </reaction>
</comment>
<feature type="binding site" evidence="9">
    <location>
        <position position="71"/>
    </location>
    <ligand>
        <name>Mg(2+)</name>
        <dbReference type="ChEBI" id="CHEBI:18420"/>
    </ligand>
</feature>
<dbReference type="AlphaFoldDB" id="A0ABD6A9J4"/>
<gene>
    <name evidence="9 13" type="primary">thiE</name>
    <name evidence="13" type="ORF">ACFQPE_09725</name>
</gene>
<evidence type="ECO:0000256" key="7">
    <source>
        <dbReference type="ARBA" id="ARBA00047851"/>
    </source>
</evidence>
<comment type="cofactor">
    <cofactor evidence="9">
        <name>Mg(2+)</name>
        <dbReference type="ChEBI" id="CHEBI:18420"/>
    </cofactor>
    <text evidence="9">Binds 1 Mg(2+) ion per subunit.</text>
</comment>
<dbReference type="EC" id="2.5.1.3" evidence="9"/>
<dbReference type="Pfam" id="PF02581">
    <property type="entry name" value="TMP-TENI"/>
    <property type="match status" value="1"/>
</dbReference>
<evidence type="ECO:0000256" key="4">
    <source>
        <dbReference type="ARBA" id="ARBA00022842"/>
    </source>
</evidence>
<evidence type="ECO:0000256" key="5">
    <source>
        <dbReference type="ARBA" id="ARBA00022977"/>
    </source>
</evidence>
<feature type="binding site" evidence="9">
    <location>
        <position position="90"/>
    </location>
    <ligand>
        <name>Mg(2+)</name>
        <dbReference type="ChEBI" id="CHEBI:18420"/>
    </ligand>
</feature>
<dbReference type="RefSeq" id="WP_276303671.1">
    <property type="nucleotide sequence ID" value="NZ_CP119992.1"/>
</dbReference>
<evidence type="ECO:0000256" key="2">
    <source>
        <dbReference type="ARBA" id="ARBA00022679"/>
    </source>
</evidence>
<dbReference type="GO" id="GO:0009228">
    <property type="term" value="P:thiamine biosynthetic process"/>
    <property type="evidence" value="ECO:0007669"/>
    <property type="project" value="UniProtKB-KW"/>
</dbReference>
<evidence type="ECO:0000313" key="14">
    <source>
        <dbReference type="Proteomes" id="UP001596547"/>
    </source>
</evidence>
<dbReference type="FunFam" id="3.20.20.70:FF:000096">
    <property type="entry name" value="Thiamine-phosphate synthase"/>
    <property type="match status" value="1"/>
</dbReference>
<proteinExistence type="inferred from homology"/>
<comment type="function">
    <text evidence="9">Condenses 4-methyl-5-(beta-hydroxyethyl)thiazole monophosphate (THZ-P) and 2-methyl-4-amino-5-hydroxymethyl pyrimidine pyrophosphate (HMP-PP) to form thiamine monophosphate (TMP).</text>
</comment>
<dbReference type="GO" id="GO:0004789">
    <property type="term" value="F:thiamine-phosphate diphosphorylase activity"/>
    <property type="evidence" value="ECO:0007669"/>
    <property type="project" value="UniProtKB-UniRule"/>
</dbReference>
<dbReference type="CDD" id="cd00564">
    <property type="entry name" value="TMP_TenI"/>
    <property type="match status" value="1"/>
</dbReference>
<dbReference type="PANTHER" id="PTHR20857:SF15">
    <property type="entry name" value="THIAMINE-PHOSPHATE SYNTHASE"/>
    <property type="match status" value="1"/>
</dbReference>
<evidence type="ECO:0000256" key="10">
    <source>
        <dbReference type="RuleBase" id="RU003826"/>
    </source>
</evidence>
<feature type="binding site" evidence="9">
    <location>
        <position position="109"/>
    </location>
    <ligand>
        <name>4-amino-2-methyl-5-(diphosphooxymethyl)pyrimidine</name>
        <dbReference type="ChEBI" id="CHEBI:57841"/>
    </ligand>
</feature>
<feature type="binding site" evidence="9">
    <location>
        <begin position="188"/>
        <end position="189"/>
    </location>
    <ligand>
        <name>2-[(2R,5Z)-2-carboxy-4-methylthiazol-5(2H)-ylidene]ethyl phosphate</name>
        <dbReference type="ChEBI" id="CHEBI:62899"/>
    </ligand>
</feature>
<comment type="catalytic activity">
    <reaction evidence="7 9 10">
        <text>2-(2-carboxy-4-methylthiazol-5-yl)ethyl phosphate + 4-amino-2-methyl-5-(diphosphooxymethyl)pyrimidine + 2 H(+) = thiamine phosphate + CO2 + diphosphate</text>
        <dbReference type="Rhea" id="RHEA:47848"/>
        <dbReference type="ChEBI" id="CHEBI:15378"/>
        <dbReference type="ChEBI" id="CHEBI:16526"/>
        <dbReference type="ChEBI" id="CHEBI:33019"/>
        <dbReference type="ChEBI" id="CHEBI:37575"/>
        <dbReference type="ChEBI" id="CHEBI:57841"/>
        <dbReference type="ChEBI" id="CHEBI:62890"/>
        <dbReference type="EC" id="2.5.1.3"/>
    </reaction>
</comment>
<dbReference type="HAMAP" id="MF_00097">
    <property type="entry name" value="TMP_synthase"/>
    <property type="match status" value="1"/>
</dbReference>
<keyword evidence="14" id="KW-1185">Reference proteome</keyword>
<organism evidence="13 14">
    <name type="scientific">Halomarina halobia</name>
    <dbReference type="NCBI Taxonomy" id="3033386"/>
    <lineage>
        <taxon>Archaea</taxon>
        <taxon>Methanobacteriati</taxon>
        <taxon>Methanobacteriota</taxon>
        <taxon>Stenosarchaea group</taxon>
        <taxon>Halobacteria</taxon>
        <taxon>Halobacteriales</taxon>
        <taxon>Natronomonadaceae</taxon>
        <taxon>Halomarina</taxon>
    </lineage>
</organism>
<sequence length="213" mass="21753">MNPDDLRVYLVTQESLSAGRTTPEVVAAALDGGATFVQLREKGRPARERYEVGLRVRELTAEAGVPFVVNDRVDLALALDADGVHLGDEDLPVSVARDLLGPEAIVGRSASSVGEARAAREAGADYLGVGAVFATGSKDVAPEDAEIGLERVREIAEAVDLPLVGIGGVTAGNAADVLAAGADGVAVISAITGATDVREATRALADEAGGENR</sequence>
<dbReference type="Gene3D" id="3.20.20.70">
    <property type="entry name" value="Aldolase class I"/>
    <property type="match status" value="1"/>
</dbReference>
<dbReference type="InterPro" id="IPR022998">
    <property type="entry name" value="ThiamineP_synth_TenI"/>
</dbReference>
<feature type="domain" description="Thiamine phosphate synthase/TenI" evidence="12">
    <location>
        <begin position="8"/>
        <end position="191"/>
    </location>
</feature>
<dbReference type="InterPro" id="IPR034291">
    <property type="entry name" value="TMP_synthase"/>
</dbReference>
<dbReference type="PANTHER" id="PTHR20857">
    <property type="entry name" value="THIAMINE-PHOSPHATE PYROPHOSPHORYLASE"/>
    <property type="match status" value="1"/>
</dbReference>
<feature type="binding site" evidence="9">
    <location>
        <begin position="135"/>
        <end position="137"/>
    </location>
    <ligand>
        <name>2-[(2R,5Z)-2-carboxy-4-methylthiazol-5(2H)-ylidene]ethyl phosphate</name>
        <dbReference type="ChEBI" id="CHEBI:62899"/>
    </ligand>
</feature>
<keyword evidence="4 9" id="KW-0460">Magnesium</keyword>
<dbReference type="GO" id="GO:0000287">
    <property type="term" value="F:magnesium ion binding"/>
    <property type="evidence" value="ECO:0007669"/>
    <property type="project" value="UniProtKB-UniRule"/>
</dbReference>
<dbReference type="Proteomes" id="UP001596547">
    <property type="component" value="Unassembled WGS sequence"/>
</dbReference>